<proteinExistence type="predicted"/>
<dbReference type="AlphaFoldDB" id="A0A8H6YDK8"/>
<dbReference type="Gene3D" id="1.20.930.20">
    <property type="entry name" value="Adaptor protein Cbl, N-terminal domain"/>
    <property type="match status" value="1"/>
</dbReference>
<dbReference type="InterPro" id="IPR036537">
    <property type="entry name" value="Adaptor_Cbl_N_dom_sf"/>
</dbReference>
<gene>
    <name evidence="1" type="ORF">MVEN_00970000</name>
</gene>
<dbReference type="EMBL" id="JACAZI010000007">
    <property type="protein sequence ID" value="KAF7356376.1"/>
    <property type="molecule type" value="Genomic_DNA"/>
</dbReference>
<reference evidence="1" key="1">
    <citation type="submission" date="2020-05" db="EMBL/GenBank/DDBJ databases">
        <title>Mycena genomes resolve the evolution of fungal bioluminescence.</title>
        <authorList>
            <person name="Tsai I.J."/>
        </authorList>
    </citation>
    <scope>NUCLEOTIDE SEQUENCE</scope>
    <source>
        <strain evidence="1">CCC161011</strain>
    </source>
</reference>
<dbReference type="GO" id="GO:0007166">
    <property type="term" value="P:cell surface receptor signaling pathway"/>
    <property type="evidence" value="ECO:0007669"/>
    <property type="project" value="InterPro"/>
</dbReference>
<evidence type="ECO:0000313" key="2">
    <source>
        <dbReference type="Proteomes" id="UP000620124"/>
    </source>
</evidence>
<protein>
    <submittedName>
        <fullName evidence="1">Uncharacterized protein</fullName>
    </submittedName>
</protein>
<evidence type="ECO:0000313" key="1">
    <source>
        <dbReference type="EMBL" id="KAF7356376.1"/>
    </source>
</evidence>
<name>A0A8H6YDK8_9AGAR</name>
<dbReference type="CDD" id="cd21037">
    <property type="entry name" value="MLKL_NTD"/>
    <property type="match status" value="1"/>
</dbReference>
<organism evidence="1 2">
    <name type="scientific">Mycena venus</name>
    <dbReference type="NCBI Taxonomy" id="2733690"/>
    <lineage>
        <taxon>Eukaryota</taxon>
        <taxon>Fungi</taxon>
        <taxon>Dikarya</taxon>
        <taxon>Basidiomycota</taxon>
        <taxon>Agaricomycotina</taxon>
        <taxon>Agaricomycetes</taxon>
        <taxon>Agaricomycetidae</taxon>
        <taxon>Agaricales</taxon>
        <taxon>Marasmiineae</taxon>
        <taxon>Mycenaceae</taxon>
        <taxon>Mycena</taxon>
    </lineage>
</organism>
<sequence length="264" mass="28680">MRTPAKKPFIEIGYVNSSCPFVPLQALSEGMHLCYLFRRLLIRKARTTDSLAPNVKFSDSTPTSQRCLPEMHPAKNDPHAFQTASNALQFALQTLGSISSSIPFGTALGGIIGPLLEIAGRIEQISDNKEGLEQLAEQIALLTPIVDEMAKKNPSQAQRVVKALQRVLQSITKDLEVASSQGTLSQIFNSANNASSLDKHNATLSWLISVCMLATIHEVSKSVHKLEESSRSKGEIKMADIDISQEGIGGSQYTLKNGMESDNS</sequence>
<dbReference type="Proteomes" id="UP000620124">
    <property type="component" value="Unassembled WGS sequence"/>
</dbReference>
<comment type="caution">
    <text evidence="1">The sequence shown here is derived from an EMBL/GenBank/DDBJ whole genome shotgun (WGS) entry which is preliminary data.</text>
</comment>
<accession>A0A8H6YDK8</accession>
<dbReference type="OrthoDB" id="3069255at2759"/>
<dbReference type="InterPro" id="IPR059179">
    <property type="entry name" value="MLKL-like_MCAfunc"/>
</dbReference>
<keyword evidence="2" id="KW-1185">Reference proteome</keyword>